<evidence type="ECO:0000256" key="5">
    <source>
        <dbReference type="ARBA" id="ARBA00023136"/>
    </source>
</evidence>
<dbReference type="AlphaFoldDB" id="A0AAJ1TKM2"/>
<keyword evidence="4 6" id="KW-1133">Transmembrane helix</keyword>
<keyword evidence="8" id="KW-1185">Reference proteome</keyword>
<feature type="transmembrane region" description="Helical" evidence="6">
    <location>
        <begin position="106"/>
        <end position="127"/>
    </location>
</feature>
<proteinExistence type="predicted"/>
<protein>
    <submittedName>
        <fullName evidence="7">Uncharacterized membrane-anchored protein YitT (DUF2179 family)</fullName>
    </submittedName>
</protein>
<feature type="transmembrane region" description="Helical" evidence="6">
    <location>
        <begin position="147"/>
        <end position="169"/>
    </location>
</feature>
<gene>
    <name evidence="7" type="ORF">J2Z48_002815</name>
</gene>
<name>A0AAJ1TKM2_9BACL</name>
<dbReference type="PANTHER" id="PTHR33545:SF10">
    <property type="entry name" value="UPF0750 MEMBRANE PROTEIN YPJC"/>
    <property type="match status" value="1"/>
</dbReference>
<dbReference type="GO" id="GO:0005886">
    <property type="term" value="C:plasma membrane"/>
    <property type="evidence" value="ECO:0007669"/>
    <property type="project" value="UniProtKB-SubCell"/>
</dbReference>
<dbReference type="PANTHER" id="PTHR33545">
    <property type="entry name" value="UPF0750 MEMBRANE PROTEIN YITT-RELATED"/>
    <property type="match status" value="1"/>
</dbReference>
<keyword evidence="3 6" id="KW-0812">Transmembrane</keyword>
<evidence type="ECO:0000313" key="8">
    <source>
        <dbReference type="Proteomes" id="UP001238450"/>
    </source>
</evidence>
<dbReference type="EMBL" id="JAUSUV010000014">
    <property type="protein sequence ID" value="MDQ0418612.1"/>
    <property type="molecule type" value="Genomic_DNA"/>
</dbReference>
<accession>A0AAJ1TKM2</accession>
<comment type="caution">
    <text evidence="7">The sequence shown here is derived from an EMBL/GenBank/DDBJ whole genome shotgun (WGS) entry which is preliminary data.</text>
</comment>
<feature type="transmembrane region" description="Helical" evidence="6">
    <location>
        <begin position="7"/>
        <end position="27"/>
    </location>
</feature>
<feature type="transmembrane region" description="Helical" evidence="6">
    <location>
        <begin position="76"/>
        <end position="94"/>
    </location>
</feature>
<sequence>MRNKTPYQKLCIMLLGTFLLAFVYFHINYQNHLVDGGFFGLALLGKYAFGLSPSTTILLLDIPVILFILLRKDWKLIINTSIMTISFTLFYSLMEQYSSLVLDLSDMLIVASILSGLVTGLALGVILRYGGATGGDEILGLLLSNRFGLSIGTTLFIMDALVLLLSLFYLSVPHVLYTILAVGIAGKITTWVYQYERVSITSSESH</sequence>
<dbReference type="Pfam" id="PF02588">
    <property type="entry name" value="YitT_membrane"/>
    <property type="match status" value="1"/>
</dbReference>
<dbReference type="RefSeq" id="WP_307254461.1">
    <property type="nucleotide sequence ID" value="NZ_JAUSUV010000014.1"/>
</dbReference>
<evidence type="ECO:0000256" key="4">
    <source>
        <dbReference type="ARBA" id="ARBA00022989"/>
    </source>
</evidence>
<dbReference type="InterPro" id="IPR003740">
    <property type="entry name" value="YitT"/>
</dbReference>
<organism evidence="7 8">
    <name type="scientific">Croceifilum oryzae</name>
    <dbReference type="NCBI Taxonomy" id="1553429"/>
    <lineage>
        <taxon>Bacteria</taxon>
        <taxon>Bacillati</taxon>
        <taxon>Bacillota</taxon>
        <taxon>Bacilli</taxon>
        <taxon>Bacillales</taxon>
        <taxon>Thermoactinomycetaceae</taxon>
        <taxon>Croceifilum</taxon>
    </lineage>
</organism>
<keyword evidence="2" id="KW-1003">Cell membrane</keyword>
<evidence type="ECO:0000256" key="6">
    <source>
        <dbReference type="SAM" id="Phobius"/>
    </source>
</evidence>
<feature type="transmembrane region" description="Helical" evidence="6">
    <location>
        <begin position="175"/>
        <end position="193"/>
    </location>
</feature>
<dbReference type="InterPro" id="IPR051461">
    <property type="entry name" value="UPF0750_membrane"/>
</dbReference>
<keyword evidence="5 6" id="KW-0472">Membrane</keyword>
<evidence type="ECO:0000256" key="3">
    <source>
        <dbReference type="ARBA" id="ARBA00022692"/>
    </source>
</evidence>
<feature type="transmembrane region" description="Helical" evidence="6">
    <location>
        <begin position="47"/>
        <end position="69"/>
    </location>
</feature>
<dbReference type="Proteomes" id="UP001238450">
    <property type="component" value="Unassembled WGS sequence"/>
</dbReference>
<comment type="subcellular location">
    <subcellularLocation>
        <location evidence="1">Cell membrane</location>
        <topology evidence="1">Multi-pass membrane protein</topology>
    </subcellularLocation>
</comment>
<reference evidence="7 8" key="1">
    <citation type="submission" date="2023-07" db="EMBL/GenBank/DDBJ databases">
        <title>Genomic Encyclopedia of Type Strains, Phase IV (KMG-IV): sequencing the most valuable type-strain genomes for metagenomic binning, comparative biology and taxonomic classification.</title>
        <authorList>
            <person name="Goeker M."/>
        </authorList>
    </citation>
    <scope>NUCLEOTIDE SEQUENCE [LARGE SCALE GENOMIC DNA]</scope>
    <source>
        <strain evidence="7 8">DSM 46876</strain>
    </source>
</reference>
<evidence type="ECO:0000313" key="7">
    <source>
        <dbReference type="EMBL" id="MDQ0418612.1"/>
    </source>
</evidence>
<evidence type="ECO:0000256" key="2">
    <source>
        <dbReference type="ARBA" id="ARBA00022475"/>
    </source>
</evidence>
<evidence type="ECO:0000256" key="1">
    <source>
        <dbReference type="ARBA" id="ARBA00004651"/>
    </source>
</evidence>